<dbReference type="InterPro" id="IPR000620">
    <property type="entry name" value="EamA_dom"/>
</dbReference>
<evidence type="ECO:0000313" key="9">
    <source>
        <dbReference type="EMBL" id="OIJ15589.1"/>
    </source>
</evidence>
<dbReference type="InterPro" id="IPR037185">
    <property type="entry name" value="EmrE-like"/>
</dbReference>
<feature type="transmembrane region" description="Helical" evidence="7">
    <location>
        <begin position="180"/>
        <end position="200"/>
    </location>
</feature>
<evidence type="ECO:0000259" key="8">
    <source>
        <dbReference type="Pfam" id="PF00892"/>
    </source>
</evidence>
<dbReference type="PANTHER" id="PTHR32322:SF18">
    <property type="entry name" value="S-ADENOSYLMETHIONINE_S-ADENOSYLHOMOCYSTEINE TRANSPORTER"/>
    <property type="match status" value="1"/>
</dbReference>
<keyword evidence="4 7" id="KW-0812">Transmembrane</keyword>
<feature type="transmembrane region" description="Helical" evidence="7">
    <location>
        <begin position="212"/>
        <end position="233"/>
    </location>
</feature>
<evidence type="ECO:0000256" key="1">
    <source>
        <dbReference type="ARBA" id="ARBA00004651"/>
    </source>
</evidence>
<dbReference type="InterPro" id="IPR050638">
    <property type="entry name" value="AA-Vitamin_Transporters"/>
</dbReference>
<feature type="domain" description="EamA" evidence="8">
    <location>
        <begin position="5"/>
        <end position="138"/>
    </location>
</feature>
<comment type="caution">
    <text evidence="9">The sequence shown here is derived from an EMBL/GenBank/DDBJ whole genome shotgun (WGS) entry which is preliminary data.</text>
</comment>
<evidence type="ECO:0000256" key="6">
    <source>
        <dbReference type="ARBA" id="ARBA00023136"/>
    </source>
</evidence>
<dbReference type="Proteomes" id="UP000180098">
    <property type="component" value="Unassembled WGS sequence"/>
</dbReference>
<evidence type="ECO:0000313" key="10">
    <source>
        <dbReference type="Proteomes" id="UP000180098"/>
    </source>
</evidence>
<feature type="transmembrane region" description="Helical" evidence="7">
    <location>
        <begin position="95"/>
        <end position="114"/>
    </location>
</feature>
<organism evidence="9 10">
    <name type="scientific">Anaerobacillus arseniciselenatis</name>
    <dbReference type="NCBI Taxonomy" id="85682"/>
    <lineage>
        <taxon>Bacteria</taxon>
        <taxon>Bacillati</taxon>
        <taxon>Bacillota</taxon>
        <taxon>Bacilli</taxon>
        <taxon>Bacillales</taxon>
        <taxon>Bacillaceae</taxon>
        <taxon>Anaerobacillus</taxon>
    </lineage>
</organism>
<feature type="transmembrane region" description="Helical" evidence="7">
    <location>
        <begin position="67"/>
        <end position="89"/>
    </location>
</feature>
<protein>
    <submittedName>
        <fullName evidence="9">EamA family transporter</fullName>
    </submittedName>
</protein>
<dbReference type="EMBL" id="MLQQ01000001">
    <property type="protein sequence ID" value="OIJ15589.1"/>
    <property type="molecule type" value="Genomic_DNA"/>
</dbReference>
<keyword evidence="3" id="KW-1003">Cell membrane</keyword>
<gene>
    <name evidence="9" type="ORF">BKP35_00935</name>
</gene>
<reference evidence="9 10" key="1">
    <citation type="submission" date="2016-10" db="EMBL/GenBank/DDBJ databases">
        <title>Draft genome sequences of four alkaliphilic bacteria belonging to the Anaerobacillus genus.</title>
        <authorList>
            <person name="Bassil N.M."/>
            <person name="Lloyd J.R."/>
        </authorList>
    </citation>
    <scope>NUCLEOTIDE SEQUENCE [LARGE SCALE GENOMIC DNA]</scope>
    <source>
        <strain evidence="9 10">DSM 15340</strain>
    </source>
</reference>
<proteinExistence type="inferred from homology"/>
<comment type="similarity">
    <text evidence="2">Belongs to the EamA transporter family.</text>
</comment>
<dbReference type="RefSeq" id="WP_071311514.1">
    <property type="nucleotide sequence ID" value="NZ_MLQQ01000001.1"/>
</dbReference>
<dbReference type="SUPFAM" id="SSF103481">
    <property type="entry name" value="Multidrug resistance efflux transporter EmrE"/>
    <property type="match status" value="2"/>
</dbReference>
<feature type="transmembrane region" description="Helical" evidence="7">
    <location>
        <begin position="152"/>
        <end position="168"/>
    </location>
</feature>
<feature type="domain" description="EamA" evidence="8">
    <location>
        <begin position="149"/>
        <end position="285"/>
    </location>
</feature>
<keyword evidence="6 7" id="KW-0472">Membrane</keyword>
<feature type="transmembrane region" description="Helical" evidence="7">
    <location>
        <begin position="7"/>
        <end position="28"/>
    </location>
</feature>
<accession>A0A1S2LST2</accession>
<feature type="transmembrane region" description="Helical" evidence="7">
    <location>
        <begin position="121"/>
        <end position="140"/>
    </location>
</feature>
<evidence type="ECO:0000256" key="3">
    <source>
        <dbReference type="ARBA" id="ARBA00022475"/>
    </source>
</evidence>
<feature type="transmembrane region" description="Helical" evidence="7">
    <location>
        <begin position="245"/>
        <end position="264"/>
    </location>
</feature>
<sequence length="306" mass="33292">MSRTFTYFLLIFVMFIWGLNVVAIKFLVTELPPLVMQGARTFVAGVIATTVLFFLNDLRKLSKKEWLYVGVAAIFGQLGHHALLAIGLVQTTASNAGLILGLIPLATVIFTIIFFRERVTFLRMIGIFIGFAGVAIIVLQNDGLGAISRGDLFVFISMVSQAFSFIIIKKATTTISARQLTAVMLLIGSLSLLAISFFVEPQAVTHFATVPTLVWVVFFASAIIATGLGHILYNVAIQEIGAGETAIFNNLVPFFALIGSFMFLGETIVFLQIIGFLLIATGVILGTGYLELKLNKVKKQTIKETA</sequence>
<dbReference type="PANTHER" id="PTHR32322">
    <property type="entry name" value="INNER MEMBRANE TRANSPORTER"/>
    <property type="match status" value="1"/>
</dbReference>
<feature type="transmembrane region" description="Helical" evidence="7">
    <location>
        <begin position="34"/>
        <end position="55"/>
    </location>
</feature>
<keyword evidence="10" id="KW-1185">Reference proteome</keyword>
<name>A0A1S2LST2_9BACI</name>
<evidence type="ECO:0000256" key="2">
    <source>
        <dbReference type="ARBA" id="ARBA00007362"/>
    </source>
</evidence>
<dbReference type="GO" id="GO:0005886">
    <property type="term" value="C:plasma membrane"/>
    <property type="evidence" value="ECO:0007669"/>
    <property type="project" value="UniProtKB-SubCell"/>
</dbReference>
<keyword evidence="5 7" id="KW-1133">Transmembrane helix</keyword>
<dbReference type="AlphaFoldDB" id="A0A1S2LST2"/>
<evidence type="ECO:0000256" key="5">
    <source>
        <dbReference type="ARBA" id="ARBA00022989"/>
    </source>
</evidence>
<comment type="subcellular location">
    <subcellularLocation>
        <location evidence="1">Cell membrane</location>
        <topology evidence="1">Multi-pass membrane protein</topology>
    </subcellularLocation>
</comment>
<evidence type="ECO:0000256" key="7">
    <source>
        <dbReference type="SAM" id="Phobius"/>
    </source>
</evidence>
<dbReference type="Pfam" id="PF00892">
    <property type="entry name" value="EamA"/>
    <property type="match status" value="2"/>
</dbReference>
<feature type="transmembrane region" description="Helical" evidence="7">
    <location>
        <begin position="270"/>
        <end position="290"/>
    </location>
</feature>
<evidence type="ECO:0000256" key="4">
    <source>
        <dbReference type="ARBA" id="ARBA00022692"/>
    </source>
</evidence>